<keyword evidence="1" id="KW-0732">Signal</keyword>
<organism evidence="2 3">
    <name type="scientific">Cerina litoralis</name>
    <dbReference type="NCBI Taxonomy" id="2874477"/>
    <lineage>
        <taxon>Bacteria</taxon>
        <taxon>Pseudomonadati</taxon>
        <taxon>Bacteroidota</taxon>
        <taxon>Flavobacteriia</taxon>
        <taxon>Flavobacteriales</taxon>
        <taxon>Flavobacteriaceae</taxon>
        <taxon>Cerina</taxon>
    </lineage>
</organism>
<dbReference type="RefSeq" id="WP_317900712.1">
    <property type="nucleotide sequence ID" value="NZ_JAIRBC010000002.1"/>
</dbReference>
<keyword evidence="3" id="KW-1185">Reference proteome</keyword>
<dbReference type="Proteomes" id="UP001200642">
    <property type="component" value="Unassembled WGS sequence"/>
</dbReference>
<reference evidence="2" key="1">
    <citation type="submission" date="2023-02" db="EMBL/GenBank/DDBJ databases">
        <title>Genome of Flavobacteriaceae gen. nov. sp. strain F89.</title>
        <authorList>
            <person name="Wang Y."/>
        </authorList>
    </citation>
    <scope>NUCLEOTIDE SEQUENCE</scope>
    <source>
        <strain evidence="2">F89</strain>
    </source>
</reference>
<accession>A0AAE3JM95</accession>
<evidence type="ECO:0000256" key="1">
    <source>
        <dbReference type="SAM" id="SignalP"/>
    </source>
</evidence>
<feature type="signal peptide" evidence="1">
    <location>
        <begin position="1"/>
        <end position="22"/>
    </location>
</feature>
<protein>
    <recommendedName>
        <fullName evidence="4">Adhesin domain-containing protein</fullName>
    </recommendedName>
</protein>
<evidence type="ECO:0000313" key="2">
    <source>
        <dbReference type="EMBL" id="MCG2459570.1"/>
    </source>
</evidence>
<name>A0AAE3JM95_9FLAO</name>
<dbReference type="AlphaFoldDB" id="A0AAE3JM95"/>
<evidence type="ECO:0008006" key="4">
    <source>
        <dbReference type="Google" id="ProtNLM"/>
    </source>
</evidence>
<proteinExistence type="predicted"/>
<gene>
    <name evidence="2" type="ORF">K8352_02275</name>
</gene>
<sequence>MKTILYKSAFLLFLLSPMLSTAESIDPVFGTGLDFMEGFTGKYTKEKTIKKEFQVNFDALLKVSNSYGNLNITSWNENKILIEVHIKTNGNNEEKVAKKLNELDVLFEASSSQVSAKTVFDKGSSNWSWGWGNNNNVNMQIDYIIKVPVKNSVNLNNDYGGIILDRIDGHAKINCDYGQLEIGELRGRSNQLNFDYTTKSRIGYINSGEIHADYSDFTIEKAGDLVIKADYTNSTVEQMENLQYSCDYGNLDVGTAKNIQGNGDYININLGTLHGNVDINSDYGNLKIKELAADAGNVQISTDYTGVKLGYHPEYHFNFEIKNEYGNVRGKDDFEINISNEKNTEKYYKGFYGSDNSGNNMSIDSEYGDVSFSKN</sequence>
<feature type="chain" id="PRO_5042010826" description="Adhesin domain-containing protein" evidence="1">
    <location>
        <begin position="23"/>
        <end position="375"/>
    </location>
</feature>
<evidence type="ECO:0000313" key="3">
    <source>
        <dbReference type="Proteomes" id="UP001200642"/>
    </source>
</evidence>
<dbReference type="EMBL" id="JAIRBC010000002">
    <property type="protein sequence ID" value="MCG2459570.1"/>
    <property type="molecule type" value="Genomic_DNA"/>
</dbReference>
<comment type="caution">
    <text evidence="2">The sequence shown here is derived from an EMBL/GenBank/DDBJ whole genome shotgun (WGS) entry which is preliminary data.</text>
</comment>